<sequence length="288" mass="29956">MGPQAHLLPGGDRLHLQHGPIDLVIGADGQRSRAFEAAHARFGTVLAELVAELPRLREPLNDKSAKPHGIIAARMHAAVAPFVSIGHLTRMAAVAGAVADEVLHAMVDAARLERAYVNNGGDIALHLAEGQVFRMAISDHTGRVLGQIALTRGDGIAGIATSGRHGRSHSLGIADSATVLARSAAAADAAATLIANAVDLPGHPGVNRCPAHMLDDNTDLGAQPVVTHCAPLSHADCRTALQSGLARAASFKKDRRIEAAALFLQNHSAVTGRTLSALQLQPKEAEHA</sequence>
<accession>A0A0J9H366</accession>
<comment type="caution">
    <text evidence="1">The sequence shown here is derived from an EMBL/GenBank/DDBJ whole genome shotgun (WGS) entry which is preliminary data.</text>
</comment>
<reference evidence="1 2" key="1">
    <citation type="submission" date="2015-06" db="EMBL/GenBank/DDBJ databases">
        <title>Draft genome sequence of an Alphaproteobacteria species associated to the Mediterranean sponge Oscarella lobularis.</title>
        <authorList>
            <person name="Jourda C."/>
            <person name="Santini S."/>
            <person name="Claverie J.-M."/>
        </authorList>
    </citation>
    <scope>NUCLEOTIDE SEQUENCE [LARGE SCALE GENOMIC DNA]</scope>
    <source>
        <strain evidence="1">IGS</strain>
    </source>
</reference>
<dbReference type="STRING" id="1675527.AIOL_000255"/>
<dbReference type="EMBL" id="LFTY01000001">
    <property type="protein sequence ID" value="KMW60103.1"/>
    <property type="molecule type" value="Genomic_DNA"/>
</dbReference>
<dbReference type="RefSeq" id="WP_049641227.1">
    <property type="nucleotide sequence ID" value="NZ_LFTY01000001.1"/>
</dbReference>
<organism evidence="1 2">
    <name type="scientific">Candidatus Rhodobacter oscarellae</name>
    <dbReference type="NCBI Taxonomy" id="1675527"/>
    <lineage>
        <taxon>Bacteria</taxon>
        <taxon>Pseudomonadati</taxon>
        <taxon>Pseudomonadota</taxon>
        <taxon>Alphaproteobacteria</taxon>
        <taxon>Rhodobacterales</taxon>
        <taxon>Rhodobacter group</taxon>
        <taxon>Rhodobacter</taxon>
    </lineage>
</organism>
<dbReference type="PATRIC" id="fig|1675527.3.peg.302"/>
<dbReference type="NCBIfam" id="NF003322">
    <property type="entry name" value="PRK04334.1-2"/>
    <property type="match status" value="1"/>
</dbReference>
<evidence type="ECO:0000313" key="1">
    <source>
        <dbReference type="EMBL" id="KMW60103.1"/>
    </source>
</evidence>
<keyword evidence="2" id="KW-1185">Reference proteome</keyword>
<dbReference type="Gene3D" id="3.10.520.10">
    <property type="entry name" value="ApbE-like domains"/>
    <property type="match status" value="1"/>
</dbReference>
<dbReference type="OrthoDB" id="9814719at2"/>
<dbReference type="InterPro" id="IPR007183">
    <property type="entry name" value="UPF0280"/>
</dbReference>
<dbReference type="PIRSF" id="PIRSF006421">
    <property type="entry name" value="UCP006421"/>
    <property type="match status" value="1"/>
</dbReference>
<protein>
    <submittedName>
        <fullName evidence="1">Thiamine biosynthesis protein ApbE</fullName>
    </submittedName>
</protein>
<evidence type="ECO:0000313" key="2">
    <source>
        <dbReference type="Proteomes" id="UP000037178"/>
    </source>
</evidence>
<dbReference type="SUPFAM" id="SSF143631">
    <property type="entry name" value="ApbE-like"/>
    <property type="match status" value="1"/>
</dbReference>
<dbReference type="AlphaFoldDB" id="A0A0J9H366"/>
<proteinExistence type="predicted"/>
<dbReference type="InterPro" id="IPR003374">
    <property type="entry name" value="ApbE-like_sf"/>
</dbReference>
<name>A0A0J9H366_9RHOB</name>
<dbReference type="Proteomes" id="UP000037178">
    <property type="component" value="Unassembled WGS sequence"/>
</dbReference>
<gene>
    <name evidence="1" type="ORF">AIOL_000255</name>
</gene>